<gene>
    <name evidence="2" type="ORF">TELCIR_20673</name>
</gene>
<keyword evidence="1" id="KW-0732">Signal</keyword>
<feature type="chain" id="PRO_5013849804" evidence="1">
    <location>
        <begin position="21"/>
        <end position="148"/>
    </location>
</feature>
<dbReference type="EMBL" id="KZ370853">
    <property type="protein sequence ID" value="PIO57906.1"/>
    <property type="molecule type" value="Genomic_DNA"/>
</dbReference>
<proteinExistence type="predicted"/>
<feature type="non-terminal residue" evidence="2">
    <location>
        <position position="1"/>
    </location>
</feature>
<dbReference type="AlphaFoldDB" id="A0A2G9TIW2"/>
<dbReference type="Proteomes" id="UP000230423">
    <property type="component" value="Unassembled WGS sequence"/>
</dbReference>
<protein>
    <submittedName>
        <fullName evidence="2">Uncharacterized protein</fullName>
    </submittedName>
</protein>
<sequence>FPPSELSVVLLMMRFGASYGSPFCHVMSQFVCNQRLYQGLLFLSSYAPSKEKSEKMEGRYSSGRPILNGLTMEILVGKKVATLGGYGLGKVISVVPQGFVSFHDKIFYILAYGDPSVFQEDVFCAARLEPFVIQGVPNGCTTIVVNKD</sequence>
<accession>A0A2G9TIW2</accession>
<evidence type="ECO:0000256" key="1">
    <source>
        <dbReference type="SAM" id="SignalP"/>
    </source>
</evidence>
<reference evidence="2 3" key="1">
    <citation type="submission" date="2015-09" db="EMBL/GenBank/DDBJ databases">
        <title>Draft genome of the parasitic nematode Teladorsagia circumcincta isolate WARC Sus (inbred).</title>
        <authorList>
            <person name="Mitreva M."/>
        </authorList>
    </citation>
    <scope>NUCLEOTIDE SEQUENCE [LARGE SCALE GENOMIC DNA]</scope>
    <source>
        <strain evidence="2 3">S</strain>
    </source>
</reference>
<keyword evidence="3" id="KW-1185">Reference proteome</keyword>
<organism evidence="2 3">
    <name type="scientific">Teladorsagia circumcincta</name>
    <name type="common">Brown stomach worm</name>
    <name type="synonym">Ostertagia circumcincta</name>
    <dbReference type="NCBI Taxonomy" id="45464"/>
    <lineage>
        <taxon>Eukaryota</taxon>
        <taxon>Metazoa</taxon>
        <taxon>Ecdysozoa</taxon>
        <taxon>Nematoda</taxon>
        <taxon>Chromadorea</taxon>
        <taxon>Rhabditida</taxon>
        <taxon>Rhabditina</taxon>
        <taxon>Rhabditomorpha</taxon>
        <taxon>Strongyloidea</taxon>
        <taxon>Trichostrongylidae</taxon>
        <taxon>Teladorsagia</taxon>
    </lineage>
</organism>
<name>A0A2G9TIW2_TELCI</name>
<evidence type="ECO:0000313" key="2">
    <source>
        <dbReference type="EMBL" id="PIO57906.1"/>
    </source>
</evidence>
<evidence type="ECO:0000313" key="3">
    <source>
        <dbReference type="Proteomes" id="UP000230423"/>
    </source>
</evidence>
<feature type="signal peptide" evidence="1">
    <location>
        <begin position="1"/>
        <end position="20"/>
    </location>
</feature>